<dbReference type="SUPFAM" id="SSF53187">
    <property type="entry name" value="Zn-dependent exopeptidases"/>
    <property type="match status" value="1"/>
</dbReference>
<dbReference type="InterPro" id="IPR046450">
    <property type="entry name" value="PA_dom_sf"/>
</dbReference>
<evidence type="ECO:0000313" key="11">
    <source>
        <dbReference type="Proteomes" id="UP001055200"/>
    </source>
</evidence>
<dbReference type="InterPro" id="IPR045175">
    <property type="entry name" value="M28_fam"/>
</dbReference>
<accession>A0ABY3TXM7</accession>
<proteinExistence type="inferred from homology"/>
<name>A0ABY3TXM7_9MYCO</name>
<dbReference type="PROSITE" id="PS51257">
    <property type="entry name" value="PROKAR_LIPOPROTEIN"/>
    <property type="match status" value="1"/>
</dbReference>
<keyword evidence="4" id="KW-0479">Metal-binding</keyword>
<sequence>MNYRSKLLPAALAVATAAVFTVGGCHRVTELSDAGPVAADFAGQLSTQVTTEAMLTHLQKLQDIADDNGGTRAVGTPGYDASVDYVVKVLEDNGFEVQTPEFNAKVFESEPGELTAGTIKMEVRALEFSQPADGDGVTGPLVVAKPGDDTPGCTKDDYDGLPVDGAVVLVDRGECPFSEKEAAAAAKGAKALIVADNVDEEKMGGTLGPDADVTLPVVSITKAQGAKLREHRGDATVKLKAETKNIHSRNVIAQTETGSIENVVMVGAHLDSVPEGPGINDNGSGVAAVLETAVQLGDHPEVNNAVRFGFWGAEELGLIGSTKYVESLAYDELKDIALYLNFDMLASPNAAYLTYDGDQSLPLDKRGRPIVPEGSPGIERLLVDYLEQEGKTADDATFDGRSDYDAFTKAGIPSGGLFSGAEGEMTVEQAEMWGGKAGQPYDPNYHKEGDTLDNINKQALGILGGGVGYAVGYYSQNVAGRNGVAEFADRVRHTQTTP</sequence>
<evidence type="ECO:0000259" key="8">
    <source>
        <dbReference type="Pfam" id="PF02225"/>
    </source>
</evidence>
<dbReference type="Pfam" id="PF04389">
    <property type="entry name" value="Peptidase_M28"/>
    <property type="match status" value="1"/>
</dbReference>
<dbReference type="CDD" id="cd03876">
    <property type="entry name" value="M28_SGAP_like"/>
    <property type="match status" value="1"/>
</dbReference>
<evidence type="ECO:0000256" key="2">
    <source>
        <dbReference type="ARBA" id="ARBA00022438"/>
    </source>
</evidence>
<keyword evidence="11" id="KW-1185">Reference proteome</keyword>
<dbReference type="EMBL" id="CP092365">
    <property type="protein sequence ID" value="ULN52430.1"/>
    <property type="molecule type" value="Genomic_DNA"/>
</dbReference>
<evidence type="ECO:0000256" key="6">
    <source>
        <dbReference type="ARBA" id="ARBA00022801"/>
    </source>
</evidence>
<evidence type="ECO:0000256" key="5">
    <source>
        <dbReference type="ARBA" id="ARBA00022729"/>
    </source>
</evidence>
<evidence type="ECO:0000256" key="4">
    <source>
        <dbReference type="ARBA" id="ARBA00022723"/>
    </source>
</evidence>
<dbReference type="InterPro" id="IPR007484">
    <property type="entry name" value="Peptidase_M28"/>
</dbReference>
<dbReference type="Gene3D" id="3.50.30.30">
    <property type="match status" value="1"/>
</dbReference>
<keyword evidence="6" id="KW-0378">Hydrolase</keyword>
<feature type="domain" description="Peptidase M28" evidence="9">
    <location>
        <begin position="250"/>
        <end position="464"/>
    </location>
</feature>
<keyword evidence="5" id="KW-0732">Signal</keyword>
<organism evidence="10 11">
    <name type="scientific">Mycolicibacillus parakoreensis</name>
    <dbReference type="NCBI Taxonomy" id="1069221"/>
    <lineage>
        <taxon>Bacteria</taxon>
        <taxon>Bacillati</taxon>
        <taxon>Actinomycetota</taxon>
        <taxon>Actinomycetes</taxon>
        <taxon>Mycobacteriales</taxon>
        <taxon>Mycobacteriaceae</taxon>
        <taxon>Mycolicibacillus</taxon>
    </lineage>
</organism>
<dbReference type="RefSeq" id="WP_240170703.1">
    <property type="nucleotide sequence ID" value="NZ_CP092365.1"/>
</dbReference>
<protein>
    <submittedName>
        <fullName evidence="10">M28 family metallopeptidase</fullName>
    </submittedName>
</protein>
<evidence type="ECO:0000313" key="10">
    <source>
        <dbReference type="EMBL" id="ULN52430.1"/>
    </source>
</evidence>
<feature type="domain" description="PA" evidence="8">
    <location>
        <begin position="137"/>
        <end position="228"/>
    </location>
</feature>
<keyword evidence="2" id="KW-0031">Aminopeptidase</keyword>
<keyword evidence="3" id="KW-0645">Protease</keyword>
<keyword evidence="7" id="KW-0862">Zinc</keyword>
<evidence type="ECO:0000256" key="1">
    <source>
        <dbReference type="ARBA" id="ARBA00005957"/>
    </source>
</evidence>
<dbReference type="SUPFAM" id="SSF52025">
    <property type="entry name" value="PA domain"/>
    <property type="match status" value="1"/>
</dbReference>
<gene>
    <name evidence="10" type="ORF">MIU77_16575</name>
</gene>
<reference evidence="10" key="1">
    <citation type="submission" date="2022-08" db="EMBL/GenBank/DDBJ databases">
        <title>Complete genome sequence of 14 non-tuberculosis mycobacteria type-strains.</title>
        <authorList>
            <person name="Igarashi Y."/>
            <person name="Osugi A."/>
            <person name="Mitarai S."/>
        </authorList>
    </citation>
    <scope>NUCLEOTIDE SEQUENCE</scope>
    <source>
        <strain evidence="10">DSM 45575</strain>
    </source>
</reference>
<dbReference type="InterPro" id="IPR041756">
    <property type="entry name" value="M28_SGAP-like"/>
</dbReference>
<comment type="similarity">
    <text evidence="1">Belongs to the peptidase M28 family. M28A subfamily.</text>
</comment>
<dbReference type="Pfam" id="PF02225">
    <property type="entry name" value="PA"/>
    <property type="match status" value="1"/>
</dbReference>
<evidence type="ECO:0000256" key="3">
    <source>
        <dbReference type="ARBA" id="ARBA00022670"/>
    </source>
</evidence>
<dbReference type="Proteomes" id="UP001055200">
    <property type="component" value="Chromosome"/>
</dbReference>
<dbReference type="PANTHER" id="PTHR12147:SF26">
    <property type="entry name" value="PEPTIDASE M28 DOMAIN-CONTAINING PROTEIN"/>
    <property type="match status" value="1"/>
</dbReference>
<dbReference type="PANTHER" id="PTHR12147">
    <property type="entry name" value="METALLOPEPTIDASE M28 FAMILY MEMBER"/>
    <property type="match status" value="1"/>
</dbReference>
<dbReference type="InterPro" id="IPR003137">
    <property type="entry name" value="PA_domain"/>
</dbReference>
<evidence type="ECO:0000256" key="7">
    <source>
        <dbReference type="ARBA" id="ARBA00022833"/>
    </source>
</evidence>
<evidence type="ECO:0000259" key="9">
    <source>
        <dbReference type="Pfam" id="PF04389"/>
    </source>
</evidence>
<dbReference type="Gene3D" id="3.40.630.10">
    <property type="entry name" value="Zn peptidases"/>
    <property type="match status" value="1"/>
</dbReference>